<gene>
    <name evidence="1" type="ORF">LCPAC304_02010</name>
</gene>
<name>A0A481Z907_9VIRU</name>
<proteinExistence type="predicted"/>
<evidence type="ECO:0000313" key="1">
    <source>
        <dbReference type="EMBL" id="QBK91862.1"/>
    </source>
</evidence>
<organism evidence="1">
    <name type="scientific">Pithovirus LCPAC304</name>
    <dbReference type="NCBI Taxonomy" id="2506594"/>
    <lineage>
        <taxon>Viruses</taxon>
        <taxon>Pithoviruses</taxon>
    </lineage>
</organism>
<dbReference type="EMBL" id="MK500565">
    <property type="protein sequence ID" value="QBK91862.1"/>
    <property type="molecule type" value="Genomic_DNA"/>
</dbReference>
<protein>
    <submittedName>
        <fullName evidence="1">Uncharacterized protein</fullName>
    </submittedName>
</protein>
<reference evidence="1" key="1">
    <citation type="journal article" date="2019" name="MBio">
        <title>Virus Genomes from Deep Sea Sediments Expand the Ocean Megavirome and Support Independent Origins of Viral Gigantism.</title>
        <authorList>
            <person name="Backstrom D."/>
            <person name="Yutin N."/>
            <person name="Jorgensen S.L."/>
            <person name="Dharamshi J."/>
            <person name="Homa F."/>
            <person name="Zaremba-Niedwiedzka K."/>
            <person name="Spang A."/>
            <person name="Wolf Y.I."/>
            <person name="Koonin E.V."/>
            <person name="Ettema T.J."/>
        </authorList>
    </citation>
    <scope>NUCLEOTIDE SEQUENCE</scope>
</reference>
<sequence length="173" mass="19468">MLSSKSKLSKAEMGRYAKEQGLRVSKEVKDRLYKVDKRDLREKEYAFMIAANITKSVGRITIIDFYVTVAFDLIDACKKIENTETSLTKTAIRETIAKIKVKRKDGTVVNTRSSPDTVDLLFKKDTAGDRMDASEALVIIDLAARVMIQDGKSTLKFKYVQPIYNGLVTCLDS</sequence>
<accession>A0A481Z907</accession>